<keyword evidence="2" id="KW-0812">Transmembrane</keyword>
<sequence>MSENQELRFAHNQHVQDDLFFQNSVSLFIPKSIPMKHNYVVSRAKVMLTSGLFWFWEKWHKIRFPRCLESGEKLLEDTEPVMALSMNSSVVLIFRVLLGSSVIKSINLEPFTRKLTDCILRIVQLAEPLNYSKIETPFILNNYHAAYYLPNNQIDARLSSNVSIFKVRNLYCKVHVIIADVDIPHDTTKDIRPQLSYLVRTIVRLTKDILASDVVLIFRQNPGEDQYLKHFRVNVFETSPLYIPILVIFPMSFSGFYMCWYDEDCHRYFTCLPNNCWETIQMAHSLGSQLRQYSAPLTLVNDLTTTKFYAHRGLLISKYFKAVRRINGFKLGSPFQQVKPWRLFETTYKLLVDDLNFTKSFNLEATNRELIVLSLGGSGSENEKLYNYHSEFRVSRTPSLKFILSDGVTSVKLDFAVYTNPLDFATWMSFLVANILFALILTMNALKFKNPKVFDEFTVATLALLGNFVEQGSLDRTIKYMSKSTRIVLMVSLLSGVVLTNGFKGFLKSYFGFGNKFVTNWRYFEELENFTLYFPRRDFSAKTQTYGNMVDDSSTCSVNCWAFSAHIVYNNGVDQTKFEGVFTNITQRLHFKCVNHNYLNSFFKEELMKPKTAFVMYKYEFTHYWNLVKTKMRENQELRFAHNHHVQDDLFLQNSVSLFIPKSIPMKHNYVVSRAKVMLTSGLFWFWRVEDATLKMTRARLEAEKARLEEIDSSDEERQNLTLDDDDGKDKDFVEDYLHKSPVWNEFHGNVLTQEEYSQPRVSFPETPPVTGTEYPTRTDGNLFRGENPFLNLESKDVDHEWSGVNLFGGPTLRDRVELLTLAKPTTGKAVGTEMVPGKSTVASINSTGHLAPTIPRGTQYLAPASHTMLTTDRPTLLEPPKSAQTPGWYPTTAPPLRTKAPWMGQFQSKAPMTFQSNVGPTYPSAGQSWYSVSNTRPPGTIPPAIPKVPSQSQPIPPATQAVPAGNDLT</sequence>
<protein>
    <submittedName>
        <fullName evidence="3">Uncharacterized protein</fullName>
    </submittedName>
</protein>
<accession>A0A8J2L1G0</accession>
<feature type="region of interest" description="Disordered" evidence="1">
    <location>
        <begin position="709"/>
        <end position="728"/>
    </location>
</feature>
<evidence type="ECO:0000313" key="4">
    <source>
        <dbReference type="Proteomes" id="UP000708208"/>
    </source>
</evidence>
<feature type="region of interest" description="Disordered" evidence="1">
    <location>
        <begin position="757"/>
        <end position="781"/>
    </location>
</feature>
<feature type="transmembrane region" description="Helical" evidence="2">
    <location>
        <begin position="487"/>
        <end position="507"/>
    </location>
</feature>
<evidence type="ECO:0000313" key="3">
    <source>
        <dbReference type="EMBL" id="CAG7823420.1"/>
    </source>
</evidence>
<keyword evidence="2" id="KW-1133">Transmembrane helix</keyword>
<gene>
    <name evidence="3" type="ORF">AFUS01_LOCUS33638</name>
</gene>
<name>A0A8J2L1G0_9HEXA</name>
<dbReference type="Proteomes" id="UP000708208">
    <property type="component" value="Unassembled WGS sequence"/>
</dbReference>
<dbReference type="EMBL" id="CAJVCH010529436">
    <property type="protein sequence ID" value="CAG7823420.1"/>
    <property type="molecule type" value="Genomic_DNA"/>
</dbReference>
<proteinExistence type="predicted"/>
<comment type="caution">
    <text evidence="3">The sequence shown here is derived from an EMBL/GenBank/DDBJ whole genome shotgun (WGS) entry which is preliminary data.</text>
</comment>
<keyword evidence="2" id="KW-0472">Membrane</keyword>
<dbReference type="AlphaFoldDB" id="A0A8J2L1G0"/>
<evidence type="ECO:0000256" key="1">
    <source>
        <dbReference type="SAM" id="MobiDB-lite"/>
    </source>
</evidence>
<feature type="non-terminal residue" evidence="3">
    <location>
        <position position="1"/>
    </location>
</feature>
<reference evidence="3" key="1">
    <citation type="submission" date="2021-06" db="EMBL/GenBank/DDBJ databases">
        <authorList>
            <person name="Hodson N. C."/>
            <person name="Mongue J. A."/>
            <person name="Jaron S. K."/>
        </authorList>
    </citation>
    <scope>NUCLEOTIDE SEQUENCE</scope>
</reference>
<evidence type="ECO:0000256" key="2">
    <source>
        <dbReference type="SAM" id="Phobius"/>
    </source>
</evidence>
<feature type="transmembrane region" description="Helical" evidence="2">
    <location>
        <begin position="424"/>
        <end position="446"/>
    </location>
</feature>
<organism evidence="3 4">
    <name type="scientific">Allacma fusca</name>
    <dbReference type="NCBI Taxonomy" id="39272"/>
    <lineage>
        <taxon>Eukaryota</taxon>
        <taxon>Metazoa</taxon>
        <taxon>Ecdysozoa</taxon>
        <taxon>Arthropoda</taxon>
        <taxon>Hexapoda</taxon>
        <taxon>Collembola</taxon>
        <taxon>Symphypleona</taxon>
        <taxon>Sminthuridae</taxon>
        <taxon>Allacma</taxon>
    </lineage>
</organism>
<feature type="region of interest" description="Disordered" evidence="1">
    <location>
        <begin position="932"/>
        <end position="970"/>
    </location>
</feature>
<keyword evidence="4" id="KW-1185">Reference proteome</keyword>